<feature type="region of interest" description="Disordered" evidence="1">
    <location>
        <begin position="111"/>
        <end position="131"/>
    </location>
</feature>
<dbReference type="RefSeq" id="XP_005836628.1">
    <property type="nucleotide sequence ID" value="XM_005836571.1"/>
</dbReference>
<dbReference type="Proteomes" id="UP000011087">
    <property type="component" value="Unassembled WGS sequence"/>
</dbReference>
<evidence type="ECO:0000256" key="1">
    <source>
        <dbReference type="SAM" id="MobiDB-lite"/>
    </source>
</evidence>
<name>L1JNJ3_GUITC</name>
<reference evidence="4" key="2">
    <citation type="submission" date="2012-11" db="EMBL/GenBank/DDBJ databases">
        <authorList>
            <person name="Kuo A."/>
            <person name="Curtis B.A."/>
            <person name="Tanifuji G."/>
            <person name="Burki F."/>
            <person name="Gruber A."/>
            <person name="Irimia M."/>
            <person name="Maruyama S."/>
            <person name="Arias M.C."/>
            <person name="Ball S.G."/>
            <person name="Gile G.H."/>
            <person name="Hirakawa Y."/>
            <person name="Hopkins J.F."/>
            <person name="Rensing S.A."/>
            <person name="Schmutz J."/>
            <person name="Symeonidi A."/>
            <person name="Elias M."/>
            <person name="Eveleigh R.J."/>
            <person name="Herman E.K."/>
            <person name="Klute M.J."/>
            <person name="Nakayama T."/>
            <person name="Obornik M."/>
            <person name="Reyes-Prieto A."/>
            <person name="Armbrust E.V."/>
            <person name="Aves S.J."/>
            <person name="Beiko R.G."/>
            <person name="Coutinho P."/>
            <person name="Dacks J.B."/>
            <person name="Durnford D.G."/>
            <person name="Fast N.M."/>
            <person name="Green B.R."/>
            <person name="Grisdale C."/>
            <person name="Hempe F."/>
            <person name="Henrissat B."/>
            <person name="Hoppner M.P."/>
            <person name="Ishida K.-I."/>
            <person name="Kim E."/>
            <person name="Koreny L."/>
            <person name="Kroth P.G."/>
            <person name="Liu Y."/>
            <person name="Malik S.-B."/>
            <person name="Maier U.G."/>
            <person name="McRose D."/>
            <person name="Mock T."/>
            <person name="Neilson J.A."/>
            <person name="Onodera N.T."/>
            <person name="Poole A.M."/>
            <person name="Pritham E.J."/>
            <person name="Richards T.A."/>
            <person name="Rocap G."/>
            <person name="Roy S.W."/>
            <person name="Sarai C."/>
            <person name="Schaack S."/>
            <person name="Shirato S."/>
            <person name="Slamovits C.H."/>
            <person name="Spencer D.F."/>
            <person name="Suzuki S."/>
            <person name="Worden A.Z."/>
            <person name="Zauner S."/>
            <person name="Barry K."/>
            <person name="Bell C."/>
            <person name="Bharti A.K."/>
            <person name="Crow J.A."/>
            <person name="Grimwood J."/>
            <person name="Kramer R."/>
            <person name="Lindquist E."/>
            <person name="Lucas S."/>
            <person name="Salamov A."/>
            <person name="McFadden G.I."/>
            <person name="Lane C.E."/>
            <person name="Keeling P.J."/>
            <person name="Gray M.W."/>
            <person name="Grigoriev I.V."/>
            <person name="Archibald J.M."/>
        </authorList>
    </citation>
    <scope>NUCLEOTIDE SEQUENCE</scope>
    <source>
        <strain evidence="4">CCMP2712</strain>
    </source>
</reference>
<dbReference type="AlphaFoldDB" id="L1JNJ3"/>
<dbReference type="HOGENOM" id="CLU_913504_0_0_1"/>
<accession>L1JNJ3</accession>
<keyword evidence="4" id="KW-1185">Reference proteome</keyword>
<organism evidence="2">
    <name type="scientific">Guillardia theta (strain CCMP2712)</name>
    <name type="common">Cryptophyte</name>
    <dbReference type="NCBI Taxonomy" id="905079"/>
    <lineage>
        <taxon>Eukaryota</taxon>
        <taxon>Cryptophyceae</taxon>
        <taxon>Pyrenomonadales</taxon>
        <taxon>Geminigeraceae</taxon>
        <taxon>Guillardia</taxon>
    </lineage>
</organism>
<dbReference type="PaxDb" id="55529-EKX49648"/>
<proteinExistence type="predicted"/>
<gene>
    <name evidence="2" type="ORF">GUITHDRAFT_104609</name>
</gene>
<protein>
    <submittedName>
        <fullName evidence="2 3">Uncharacterized protein</fullName>
    </submittedName>
</protein>
<evidence type="ECO:0000313" key="2">
    <source>
        <dbReference type="EMBL" id="EKX49648.1"/>
    </source>
</evidence>
<dbReference type="KEGG" id="gtt:GUITHDRAFT_104609"/>
<sequence>MDDWIDECDPILRDFYYVLTGFSDDAYIDRHALSAQPVSMIRRLFSRSSLVRPARCEVDVEEGTANGVKSELEIIPAGSADGTGSSQFSRRKLKSREGSKWRSFKSLFASHKAEPEQNGASRPPRAGMRPDEEAKVADVPITEYPAVQVVVDKQEEEVSPTAGRAKVAWDTGHVPKVSKIPLKRWEGDEEVLKMARYLGIKEGEDYLLGIAEEALNATLPSGWEERSTAEGYPFYFWFLVKSIRKMKHQRSKKGPQVARSPEVRRDREIADSLWRMHEEEKQREEVKKCQRLSEEEPMSGSLGTN</sequence>
<feature type="region of interest" description="Disordered" evidence="1">
    <location>
        <begin position="274"/>
        <end position="305"/>
    </location>
</feature>
<reference evidence="2 4" key="1">
    <citation type="journal article" date="2012" name="Nature">
        <title>Algal genomes reveal evolutionary mosaicism and the fate of nucleomorphs.</title>
        <authorList>
            <consortium name="DOE Joint Genome Institute"/>
            <person name="Curtis B.A."/>
            <person name="Tanifuji G."/>
            <person name="Burki F."/>
            <person name="Gruber A."/>
            <person name="Irimia M."/>
            <person name="Maruyama S."/>
            <person name="Arias M.C."/>
            <person name="Ball S.G."/>
            <person name="Gile G.H."/>
            <person name="Hirakawa Y."/>
            <person name="Hopkins J.F."/>
            <person name="Kuo A."/>
            <person name="Rensing S.A."/>
            <person name="Schmutz J."/>
            <person name="Symeonidi A."/>
            <person name="Elias M."/>
            <person name="Eveleigh R.J."/>
            <person name="Herman E.K."/>
            <person name="Klute M.J."/>
            <person name="Nakayama T."/>
            <person name="Obornik M."/>
            <person name="Reyes-Prieto A."/>
            <person name="Armbrust E.V."/>
            <person name="Aves S.J."/>
            <person name="Beiko R.G."/>
            <person name="Coutinho P."/>
            <person name="Dacks J.B."/>
            <person name="Durnford D.G."/>
            <person name="Fast N.M."/>
            <person name="Green B.R."/>
            <person name="Grisdale C.J."/>
            <person name="Hempel F."/>
            <person name="Henrissat B."/>
            <person name="Hoppner M.P."/>
            <person name="Ishida K."/>
            <person name="Kim E."/>
            <person name="Koreny L."/>
            <person name="Kroth P.G."/>
            <person name="Liu Y."/>
            <person name="Malik S.B."/>
            <person name="Maier U.G."/>
            <person name="McRose D."/>
            <person name="Mock T."/>
            <person name="Neilson J.A."/>
            <person name="Onodera N.T."/>
            <person name="Poole A.M."/>
            <person name="Pritham E.J."/>
            <person name="Richards T.A."/>
            <person name="Rocap G."/>
            <person name="Roy S.W."/>
            <person name="Sarai C."/>
            <person name="Schaack S."/>
            <person name="Shirato S."/>
            <person name="Slamovits C.H."/>
            <person name="Spencer D.F."/>
            <person name="Suzuki S."/>
            <person name="Worden A.Z."/>
            <person name="Zauner S."/>
            <person name="Barry K."/>
            <person name="Bell C."/>
            <person name="Bharti A.K."/>
            <person name="Crow J.A."/>
            <person name="Grimwood J."/>
            <person name="Kramer R."/>
            <person name="Lindquist E."/>
            <person name="Lucas S."/>
            <person name="Salamov A."/>
            <person name="McFadden G.I."/>
            <person name="Lane C.E."/>
            <person name="Keeling P.J."/>
            <person name="Gray M.W."/>
            <person name="Grigoriev I.V."/>
            <person name="Archibald J.M."/>
        </authorList>
    </citation>
    <scope>NUCLEOTIDE SEQUENCE</scope>
    <source>
        <strain evidence="2 4">CCMP2712</strain>
    </source>
</reference>
<feature type="compositionally biased region" description="Basic and acidic residues" evidence="1">
    <location>
        <begin position="274"/>
        <end position="294"/>
    </location>
</feature>
<evidence type="ECO:0000313" key="4">
    <source>
        <dbReference type="Proteomes" id="UP000011087"/>
    </source>
</evidence>
<dbReference type="EMBL" id="JH992981">
    <property type="protein sequence ID" value="EKX49648.1"/>
    <property type="molecule type" value="Genomic_DNA"/>
</dbReference>
<reference evidence="3" key="3">
    <citation type="submission" date="2015-06" db="UniProtKB">
        <authorList>
            <consortium name="EnsemblProtists"/>
        </authorList>
    </citation>
    <scope>IDENTIFICATION</scope>
</reference>
<evidence type="ECO:0000313" key="3">
    <source>
        <dbReference type="EnsemblProtists" id="EKX49648"/>
    </source>
</evidence>
<dbReference type="GeneID" id="17306281"/>
<dbReference type="EnsemblProtists" id="EKX49648">
    <property type="protein sequence ID" value="EKX49648"/>
    <property type="gene ID" value="GUITHDRAFT_104609"/>
</dbReference>